<dbReference type="VEuPathDB" id="PlasmoDB:PRELSG_1214800"/>
<dbReference type="EMBL" id="LN835307">
    <property type="protein sequence ID" value="CRH01264.1"/>
    <property type="molecule type" value="Genomic_DNA"/>
</dbReference>
<evidence type="ECO:0008006" key="4">
    <source>
        <dbReference type="Google" id="ProtNLM"/>
    </source>
</evidence>
<sequence>MKLTFFFLLFFLFTLFKNACSKEYLPNKEEDSSIFYYGFINNEEYQHYMPSKYPNIQGDRDIIIISCFKGYIIQIKRAFIIDLNDEENDYTKMAQNICIKKEQCTIDVRKFKRNTNNNSIDFSSELKIEYICMSSQKPLYDGNIFHQGVTHKYLIVRNQSSACAQNNENVIKLPSISKAIEICTLNNCNYVVWNNEEKKAFICKEHNNDNIIEKKDNVTYINPNYFYTHGYATFLNYMSVCDNTIKTVPYNLSMTKSVDVCSHLDCHYFTKSYPGSIRSLNNVRNGKSWFCKGFPTIIPMDGFITSVKLSKFT</sequence>
<proteinExistence type="predicted"/>
<dbReference type="RefSeq" id="XP_028534265.1">
    <property type="nucleotide sequence ID" value="XM_028677925.1"/>
</dbReference>
<organism evidence="2 3">
    <name type="scientific">Plasmodium relictum</name>
    <dbReference type="NCBI Taxonomy" id="85471"/>
    <lineage>
        <taxon>Eukaryota</taxon>
        <taxon>Sar</taxon>
        <taxon>Alveolata</taxon>
        <taxon>Apicomplexa</taxon>
        <taxon>Aconoidasida</taxon>
        <taxon>Haemosporida</taxon>
        <taxon>Plasmodiidae</taxon>
        <taxon>Plasmodium</taxon>
        <taxon>Plasmodium (Haemamoeba)</taxon>
    </lineage>
</organism>
<dbReference type="OrthoDB" id="368565at2759"/>
<reference evidence="2 3" key="1">
    <citation type="submission" date="2015-04" db="EMBL/GenBank/DDBJ databases">
        <authorList>
            <consortium name="Pathogen Informatics"/>
        </authorList>
    </citation>
    <scope>NUCLEOTIDE SEQUENCE [LARGE SCALE GENOMIC DNA]</scope>
    <source>
        <strain evidence="2 3">SGS1</strain>
    </source>
</reference>
<dbReference type="Proteomes" id="UP000220158">
    <property type="component" value="Chromosome 12"/>
</dbReference>
<evidence type="ECO:0000313" key="3">
    <source>
        <dbReference type="Proteomes" id="UP000220158"/>
    </source>
</evidence>
<dbReference type="KEGG" id="prel:PRELSG_1214800"/>
<name>A0A1J1H8G4_PLARL</name>
<accession>A0A1J1H8G4</accession>
<keyword evidence="3" id="KW-1185">Reference proteome</keyword>
<keyword evidence="1" id="KW-0732">Signal</keyword>
<dbReference type="GeneID" id="39737392"/>
<protein>
    <recommendedName>
        <fullName evidence="4">SUEL-type lectin domain-containing protein</fullName>
    </recommendedName>
</protein>
<feature type="signal peptide" evidence="1">
    <location>
        <begin position="1"/>
        <end position="21"/>
    </location>
</feature>
<feature type="chain" id="PRO_5013153659" description="SUEL-type lectin domain-containing protein" evidence="1">
    <location>
        <begin position="22"/>
        <end position="313"/>
    </location>
</feature>
<evidence type="ECO:0000256" key="1">
    <source>
        <dbReference type="SAM" id="SignalP"/>
    </source>
</evidence>
<dbReference type="AlphaFoldDB" id="A0A1J1H8G4"/>
<evidence type="ECO:0000313" key="2">
    <source>
        <dbReference type="EMBL" id="CRH01264.1"/>
    </source>
</evidence>
<gene>
    <name evidence="2" type="ORF">PRELSG_1214800</name>
</gene>